<dbReference type="PANTHER" id="PTHR11014">
    <property type="entry name" value="PEPTIDASE M20 FAMILY MEMBER"/>
    <property type="match status" value="1"/>
</dbReference>
<name>A0A381XU19_9ZZZZ</name>
<dbReference type="InterPro" id="IPR011650">
    <property type="entry name" value="Peptidase_M20_dimer"/>
</dbReference>
<accession>A0A381XU19</accession>
<dbReference type="InterPro" id="IPR002933">
    <property type="entry name" value="Peptidase_M20"/>
</dbReference>
<dbReference type="InterPro" id="IPR017439">
    <property type="entry name" value="Amidohydrolase"/>
</dbReference>
<dbReference type="EMBL" id="UINC01016218">
    <property type="protein sequence ID" value="SVA67697.1"/>
    <property type="molecule type" value="Genomic_DNA"/>
</dbReference>
<dbReference type="SUPFAM" id="SSF55031">
    <property type="entry name" value="Bacterial exopeptidase dimerisation domain"/>
    <property type="match status" value="1"/>
</dbReference>
<evidence type="ECO:0000259" key="2">
    <source>
        <dbReference type="Pfam" id="PF07687"/>
    </source>
</evidence>
<dbReference type="Pfam" id="PF01546">
    <property type="entry name" value="Peptidase_M20"/>
    <property type="match status" value="1"/>
</dbReference>
<evidence type="ECO:0000313" key="3">
    <source>
        <dbReference type="EMBL" id="SVA67697.1"/>
    </source>
</evidence>
<organism evidence="3">
    <name type="scientific">marine metagenome</name>
    <dbReference type="NCBI Taxonomy" id="408172"/>
    <lineage>
        <taxon>unclassified sequences</taxon>
        <taxon>metagenomes</taxon>
        <taxon>ecological metagenomes</taxon>
    </lineage>
</organism>
<dbReference type="Pfam" id="PF07687">
    <property type="entry name" value="M20_dimer"/>
    <property type="match status" value="1"/>
</dbReference>
<dbReference type="PIRSF" id="PIRSF005962">
    <property type="entry name" value="Pept_M20D_amidohydro"/>
    <property type="match status" value="1"/>
</dbReference>
<reference evidence="3" key="1">
    <citation type="submission" date="2018-05" db="EMBL/GenBank/DDBJ databases">
        <authorList>
            <person name="Lanie J.A."/>
            <person name="Ng W.-L."/>
            <person name="Kazmierczak K.M."/>
            <person name="Andrzejewski T.M."/>
            <person name="Davidsen T.M."/>
            <person name="Wayne K.J."/>
            <person name="Tettelin H."/>
            <person name="Glass J.I."/>
            <person name="Rusch D."/>
            <person name="Podicherti R."/>
            <person name="Tsui H.-C.T."/>
            <person name="Winkler M.E."/>
        </authorList>
    </citation>
    <scope>NUCLEOTIDE SEQUENCE</scope>
</reference>
<protein>
    <recommendedName>
        <fullName evidence="2">Peptidase M20 dimerisation domain-containing protein</fullName>
    </recommendedName>
</protein>
<feature type="domain" description="Peptidase M20 dimerisation" evidence="2">
    <location>
        <begin position="228"/>
        <end position="319"/>
    </location>
</feature>
<proteinExistence type="predicted"/>
<sequence length="438" mass="48172">MIKEKKILLISLVLLLFFESTEAKTQKLESQLQDQLPELMKKVVDWRHDLHKYPELSNREFRTSKKVEEHLNSLDMEVITGVAHTGVIGILRGNRQGPMVALRADMDGLPVKEMTGLPYASNEKSVYNGKNVDVMHACGHDAHVAILMGVAEYFSSIRNKIPGSIMFIFQPAEEGAPVGEQGGARLMLKEGIWSKELPDVIFGLHVTNAPHGLIAYREGPAMAASDAWKIIIKGKQAHGSTPWASVDPIMVAFQLGNNLQTIVSRKLDLRESPAVISVGSVHGGVRSNIIPNTVEMEGTIRTFDPVIRDEIIKEMNIIAKGTAAIAGATAEVIVPNGENYPVTFNDLELTKKVLPILENIVGDDLLYRTERSTGAEDFSFFSEKIPGFYFFLGVNEPGVDPSNTAGNHSPYFLIDDPALETGVKSLSHLTLNYLFGEI</sequence>
<dbReference type="Gene3D" id="3.30.70.360">
    <property type="match status" value="1"/>
</dbReference>
<dbReference type="PANTHER" id="PTHR11014:SF63">
    <property type="entry name" value="METALLOPEPTIDASE, PUTATIVE (AFU_ORTHOLOGUE AFUA_6G09600)-RELATED"/>
    <property type="match status" value="1"/>
</dbReference>
<dbReference type="Gene3D" id="3.40.630.10">
    <property type="entry name" value="Zn peptidases"/>
    <property type="match status" value="1"/>
</dbReference>
<dbReference type="GO" id="GO:0016787">
    <property type="term" value="F:hydrolase activity"/>
    <property type="evidence" value="ECO:0007669"/>
    <property type="project" value="UniProtKB-KW"/>
</dbReference>
<dbReference type="AlphaFoldDB" id="A0A381XU19"/>
<evidence type="ECO:0000256" key="1">
    <source>
        <dbReference type="ARBA" id="ARBA00022801"/>
    </source>
</evidence>
<gene>
    <name evidence="3" type="ORF">METZ01_LOCUS120551</name>
</gene>
<dbReference type="FunFam" id="3.30.70.360:FF:000001">
    <property type="entry name" value="N-acetyldiaminopimelate deacetylase"/>
    <property type="match status" value="1"/>
</dbReference>
<dbReference type="InterPro" id="IPR036264">
    <property type="entry name" value="Bact_exopeptidase_dim_dom"/>
</dbReference>
<keyword evidence="1" id="KW-0378">Hydrolase</keyword>
<dbReference type="NCBIfam" id="TIGR01891">
    <property type="entry name" value="amidohydrolases"/>
    <property type="match status" value="1"/>
</dbReference>
<dbReference type="SUPFAM" id="SSF53187">
    <property type="entry name" value="Zn-dependent exopeptidases"/>
    <property type="match status" value="1"/>
</dbReference>